<dbReference type="KEGG" id="cgl:Cgl2925"/>
<protein>
    <submittedName>
        <fullName evidence="1">Uncharacterized protein</fullName>
    </submittedName>
</protein>
<sequence length="50" mass="5702">MQRQLRVLMEELVQFFAVATRVVQVGKKRDDSHASGVIRGGGMRRKAKIF</sequence>
<accession>Q6M1U0</accession>
<organism evidence="1 2">
    <name type="scientific">Corynebacterium glutamicum (strain ATCC 13032 / DSM 20300 / JCM 1318 / BCRC 11384 / CCUG 27702 / LMG 3730 / NBRC 12168 / NCIMB 10025 / NRRL B-2784 / 534)</name>
    <dbReference type="NCBI Taxonomy" id="196627"/>
    <lineage>
        <taxon>Bacteria</taxon>
        <taxon>Bacillati</taxon>
        <taxon>Actinomycetota</taxon>
        <taxon>Actinomycetes</taxon>
        <taxon>Mycobacteriales</taxon>
        <taxon>Corynebacteriaceae</taxon>
        <taxon>Corynebacterium</taxon>
    </lineage>
</organism>
<dbReference type="BioCyc" id="CORYNE:G18NG-12543-MONOMER"/>
<gene>
    <name evidence="1" type="ordered locus">Cgl2925</name>
</gene>
<dbReference type="STRING" id="196627.cg3235"/>
<dbReference type="Proteomes" id="UP000000582">
    <property type="component" value="Chromosome"/>
</dbReference>
<proteinExistence type="predicted"/>
<evidence type="ECO:0000313" key="1">
    <source>
        <dbReference type="EMBL" id="BAC00319.1"/>
    </source>
</evidence>
<dbReference type="KEGG" id="cgb:cg3235"/>
<evidence type="ECO:0000313" key="2">
    <source>
        <dbReference type="Proteomes" id="UP000000582"/>
    </source>
</evidence>
<accession>Q8NLL6</accession>
<dbReference type="HOGENOM" id="CLU_3116846_0_0_11"/>
<dbReference type="AlphaFoldDB" id="Q8NLL6"/>
<dbReference type="EMBL" id="BA000036">
    <property type="protein sequence ID" value="BAC00319.1"/>
    <property type="molecule type" value="Genomic_DNA"/>
</dbReference>
<name>Q8NLL6_CORGL</name>
<keyword evidence="2" id="KW-1185">Reference proteome</keyword>
<reference evidence="2" key="1">
    <citation type="journal article" date="2003" name="Appl. Microbiol. Biotechnol.">
        <title>The Corynebacterium glutamicum genome: features and impacts on biotechnological processes.</title>
        <authorList>
            <person name="Ikeda M."/>
            <person name="Nakagawa S."/>
        </authorList>
    </citation>
    <scope>NUCLEOTIDE SEQUENCE [LARGE SCALE GENOMIC DNA]</scope>
    <source>
        <strain evidence="2">ATCC 13032 / DSM 20300 / BCRC 11384 / JCM 1318 / LMG 3730 / NCIMB 10025</strain>
    </source>
</reference>